<comment type="similarity">
    <text evidence="2">Belongs to the class-V pyridoxal-phosphate-dependent aminotransferase family. Csd subfamily.</text>
</comment>
<reference evidence="7" key="1">
    <citation type="submission" date="2017-05" db="EMBL/GenBank/DDBJ databases">
        <authorList>
            <person name="Varghese N."/>
            <person name="Submissions S."/>
        </authorList>
    </citation>
    <scope>NUCLEOTIDE SEQUENCE</scope>
    <source>
        <strain evidence="7">DSM 45262</strain>
    </source>
</reference>
<dbReference type="InterPro" id="IPR015424">
    <property type="entry name" value="PyrdxlP-dep_Trfase"/>
</dbReference>
<sequence>MIYLDNAASTWPKPPEVAEAAKTAISDYGANPGRGGHQLARRAEQTITKTRAKLARLFGVKDPNRFLFCFHATHAINQAIQGTLSSEDHVIISGWEHNAVARPVTALAQTKGVRVSVVEPSESGDWLTAIQQAVSPRTKMIITTHGSNVTGEVMPVVEIGQYARSKGILYLVDASQTAGLLPYRLDEWPIDMLAFPGHKGLYGPQGTGGLYVAEGVSMYPLLFGGTGSRSEELEQPLDWPGGFESGTLNTPGLAGLGAGVDFVLRTGVERIHQHEMELTRLLWEGLKRLNGVRLSTEEMPSLPLFSFNLVGLDGQEVAMILDQHYDIAVRAGFHCAALKHRSLGTEAGAIRVSPGYFNTPAEMESFLKAIAEIQRYLS</sequence>
<evidence type="ECO:0000256" key="3">
    <source>
        <dbReference type="ARBA" id="ARBA00012239"/>
    </source>
</evidence>
<dbReference type="RefSeq" id="WP_102993711.1">
    <property type="nucleotide sequence ID" value="NZ_FXTU01000005.1"/>
</dbReference>
<organism evidence="7 8">
    <name type="scientific">Laceyella tengchongensis</name>
    <dbReference type="NCBI Taxonomy" id="574699"/>
    <lineage>
        <taxon>Bacteria</taxon>
        <taxon>Bacillati</taxon>
        <taxon>Bacillota</taxon>
        <taxon>Bacilli</taxon>
        <taxon>Bacillales</taxon>
        <taxon>Thermoactinomycetaceae</taxon>
        <taxon>Laceyella</taxon>
    </lineage>
</organism>
<evidence type="ECO:0000256" key="4">
    <source>
        <dbReference type="ARBA" id="ARBA00022898"/>
    </source>
</evidence>
<proteinExistence type="inferred from homology"/>
<dbReference type="InterPro" id="IPR015421">
    <property type="entry name" value="PyrdxlP-dep_Trfase_major"/>
</dbReference>
<accession>A0AA46AG82</accession>
<feature type="domain" description="Aminotransferase class V" evidence="6">
    <location>
        <begin position="2"/>
        <end position="365"/>
    </location>
</feature>
<evidence type="ECO:0000313" key="7">
    <source>
        <dbReference type="EMBL" id="SMP25712.1"/>
    </source>
</evidence>
<gene>
    <name evidence="7" type="ORF">SAMN06265361_10566</name>
</gene>
<dbReference type="Pfam" id="PF00266">
    <property type="entry name" value="Aminotran_5"/>
    <property type="match status" value="1"/>
</dbReference>
<dbReference type="InterPro" id="IPR015422">
    <property type="entry name" value="PyrdxlP-dep_Trfase_small"/>
</dbReference>
<dbReference type="SUPFAM" id="SSF53383">
    <property type="entry name" value="PLP-dependent transferases"/>
    <property type="match status" value="1"/>
</dbReference>
<dbReference type="EC" id="2.8.1.7" evidence="3"/>
<dbReference type="AlphaFoldDB" id="A0AA46AG82"/>
<dbReference type="Gene3D" id="3.90.1150.10">
    <property type="entry name" value="Aspartate Aminotransferase, domain 1"/>
    <property type="match status" value="1"/>
</dbReference>
<dbReference type="Gene3D" id="3.40.640.10">
    <property type="entry name" value="Type I PLP-dependent aspartate aminotransferase-like (Major domain)"/>
    <property type="match status" value="1"/>
</dbReference>
<dbReference type="PANTHER" id="PTHR43586:SF4">
    <property type="entry name" value="ISOPENICILLIN N EPIMERASE"/>
    <property type="match status" value="1"/>
</dbReference>
<comment type="caution">
    <text evidence="7">The sequence shown here is derived from an EMBL/GenBank/DDBJ whole genome shotgun (WGS) entry which is preliminary data.</text>
</comment>
<dbReference type="GO" id="GO:0031071">
    <property type="term" value="F:cysteine desulfurase activity"/>
    <property type="evidence" value="ECO:0007669"/>
    <property type="project" value="UniProtKB-EC"/>
</dbReference>
<keyword evidence="4" id="KW-0663">Pyridoxal phosphate</keyword>
<dbReference type="NCBIfam" id="TIGR01977">
    <property type="entry name" value="am_tr_V_EF2568"/>
    <property type="match status" value="1"/>
</dbReference>
<name>A0AA46AG82_9BACL</name>
<keyword evidence="8" id="KW-1185">Reference proteome</keyword>
<evidence type="ECO:0000256" key="5">
    <source>
        <dbReference type="ARBA" id="ARBA00050776"/>
    </source>
</evidence>
<evidence type="ECO:0000313" key="8">
    <source>
        <dbReference type="Proteomes" id="UP001157946"/>
    </source>
</evidence>
<dbReference type="EMBL" id="FXTU01000005">
    <property type="protein sequence ID" value="SMP25712.1"/>
    <property type="molecule type" value="Genomic_DNA"/>
</dbReference>
<evidence type="ECO:0000259" key="6">
    <source>
        <dbReference type="Pfam" id="PF00266"/>
    </source>
</evidence>
<dbReference type="InterPro" id="IPR010969">
    <property type="entry name" value="Cys_dSase-rel_unknwn_funct"/>
</dbReference>
<dbReference type="PANTHER" id="PTHR43586">
    <property type="entry name" value="CYSTEINE DESULFURASE"/>
    <property type="match status" value="1"/>
</dbReference>
<dbReference type="InterPro" id="IPR016454">
    <property type="entry name" value="Cysteine_dSase"/>
</dbReference>
<dbReference type="InterPro" id="IPR000192">
    <property type="entry name" value="Aminotrans_V_dom"/>
</dbReference>
<comment type="cofactor">
    <cofactor evidence="1">
        <name>pyridoxal 5'-phosphate</name>
        <dbReference type="ChEBI" id="CHEBI:597326"/>
    </cofactor>
</comment>
<evidence type="ECO:0000256" key="1">
    <source>
        <dbReference type="ARBA" id="ARBA00001933"/>
    </source>
</evidence>
<dbReference type="PIRSF" id="PIRSF005572">
    <property type="entry name" value="NifS"/>
    <property type="match status" value="1"/>
</dbReference>
<protein>
    <recommendedName>
        <fullName evidence="3">cysteine desulfurase</fullName>
        <ecNumber evidence="3">2.8.1.7</ecNumber>
    </recommendedName>
</protein>
<comment type="catalytic activity">
    <reaction evidence="5">
        <text>(sulfur carrier)-H + L-cysteine = (sulfur carrier)-SH + L-alanine</text>
        <dbReference type="Rhea" id="RHEA:43892"/>
        <dbReference type="Rhea" id="RHEA-COMP:14737"/>
        <dbReference type="Rhea" id="RHEA-COMP:14739"/>
        <dbReference type="ChEBI" id="CHEBI:29917"/>
        <dbReference type="ChEBI" id="CHEBI:35235"/>
        <dbReference type="ChEBI" id="CHEBI:57972"/>
        <dbReference type="ChEBI" id="CHEBI:64428"/>
        <dbReference type="EC" id="2.8.1.7"/>
    </reaction>
</comment>
<dbReference type="Proteomes" id="UP001157946">
    <property type="component" value="Unassembled WGS sequence"/>
</dbReference>
<evidence type="ECO:0000256" key="2">
    <source>
        <dbReference type="ARBA" id="ARBA00010447"/>
    </source>
</evidence>